<dbReference type="InterPro" id="IPR001849">
    <property type="entry name" value="PH_domain"/>
</dbReference>
<dbReference type="InterPro" id="IPR055251">
    <property type="entry name" value="SOS1_NGEF_PH"/>
</dbReference>
<evidence type="ECO:0000256" key="4">
    <source>
        <dbReference type="ARBA" id="ARBA00022723"/>
    </source>
</evidence>
<dbReference type="AlphaFoldDB" id="R7UQX2"/>
<feature type="region of interest" description="Disordered" evidence="9">
    <location>
        <begin position="130"/>
        <end position="271"/>
    </location>
</feature>
<evidence type="ECO:0000259" key="12">
    <source>
        <dbReference type="PROSITE" id="PS50178"/>
    </source>
</evidence>
<dbReference type="OMA" id="SPKYEAC"/>
<dbReference type="GO" id="GO:0008270">
    <property type="term" value="F:zinc ion binding"/>
    <property type="evidence" value="ECO:0007669"/>
    <property type="project" value="UniProtKB-KW"/>
</dbReference>
<dbReference type="Gene3D" id="2.30.29.30">
    <property type="entry name" value="Pleckstrin-homology domain (PH domain)/Phosphotyrosine-binding domain (PTB)"/>
    <property type="match status" value="2"/>
</dbReference>
<accession>R7UQX2</accession>
<feature type="region of interest" description="Disordered" evidence="9">
    <location>
        <begin position="1"/>
        <end position="22"/>
    </location>
</feature>
<feature type="compositionally biased region" description="Basic residues" evidence="9">
    <location>
        <begin position="170"/>
        <end position="181"/>
    </location>
</feature>
<feature type="region of interest" description="Disordered" evidence="9">
    <location>
        <begin position="577"/>
        <end position="602"/>
    </location>
</feature>
<evidence type="ECO:0000256" key="2">
    <source>
        <dbReference type="ARBA" id="ARBA00022490"/>
    </source>
</evidence>
<evidence type="ECO:0000259" key="11">
    <source>
        <dbReference type="PROSITE" id="PS50010"/>
    </source>
</evidence>
<keyword evidence="6" id="KW-0862">Zinc</keyword>
<dbReference type="PANTHER" id="PTHR12673">
    <property type="entry name" value="FACIOGENITAL DYSPLASIA PROTEIN"/>
    <property type="match status" value="1"/>
</dbReference>
<feature type="domain" description="PH" evidence="10">
    <location>
        <begin position="1057"/>
        <end position="1154"/>
    </location>
</feature>
<dbReference type="InterPro" id="IPR000219">
    <property type="entry name" value="DH_dom"/>
</dbReference>
<dbReference type="Gene3D" id="3.30.40.10">
    <property type="entry name" value="Zinc/RING finger domain, C3HC4 (zinc finger)"/>
    <property type="match status" value="1"/>
</dbReference>
<dbReference type="Gene3D" id="1.20.900.10">
    <property type="entry name" value="Dbl homology (DH) domain"/>
    <property type="match status" value="1"/>
</dbReference>
<feature type="compositionally biased region" description="Polar residues" evidence="9">
    <location>
        <begin position="353"/>
        <end position="363"/>
    </location>
</feature>
<dbReference type="SMART" id="SM00233">
    <property type="entry name" value="PH"/>
    <property type="match status" value="2"/>
</dbReference>
<dbReference type="EMBL" id="AMQN01007483">
    <property type="status" value="NOT_ANNOTATED_CDS"/>
    <property type="molecule type" value="Genomic_DNA"/>
</dbReference>
<evidence type="ECO:0000256" key="6">
    <source>
        <dbReference type="ARBA" id="ARBA00022833"/>
    </source>
</evidence>
<gene>
    <name evidence="13" type="ORF">CAPTEDRAFT_224846</name>
</gene>
<feature type="compositionally biased region" description="Polar residues" evidence="9">
    <location>
        <begin position="130"/>
        <end position="142"/>
    </location>
</feature>
<dbReference type="CDD" id="cd00160">
    <property type="entry name" value="RhoGEF"/>
    <property type="match status" value="1"/>
</dbReference>
<feature type="compositionally biased region" description="Low complexity" evidence="9">
    <location>
        <begin position="223"/>
        <end position="235"/>
    </location>
</feature>
<dbReference type="SUPFAM" id="SSF57903">
    <property type="entry name" value="FYVE/PHD zinc finger"/>
    <property type="match status" value="1"/>
</dbReference>
<feature type="region of interest" description="Disordered" evidence="9">
    <location>
        <begin position="81"/>
        <end position="106"/>
    </location>
</feature>
<dbReference type="InterPro" id="IPR000306">
    <property type="entry name" value="Znf_FYVE"/>
</dbReference>
<evidence type="ECO:0000256" key="9">
    <source>
        <dbReference type="SAM" id="MobiDB-lite"/>
    </source>
</evidence>
<evidence type="ECO:0000259" key="10">
    <source>
        <dbReference type="PROSITE" id="PS50003"/>
    </source>
</evidence>
<evidence type="ECO:0000256" key="8">
    <source>
        <dbReference type="PROSITE-ProRule" id="PRU00091"/>
    </source>
</evidence>
<dbReference type="GO" id="GO:0007010">
    <property type="term" value="P:cytoskeleton organization"/>
    <property type="evidence" value="ECO:0007669"/>
    <property type="project" value="TreeGrafter"/>
</dbReference>
<dbReference type="PANTHER" id="PTHR12673:SF241">
    <property type="entry name" value="DH DOMAIN-CONTAINING PROTEIN"/>
    <property type="match status" value="1"/>
</dbReference>
<keyword evidence="3" id="KW-0344">Guanine-nucleotide releasing factor</keyword>
<dbReference type="PROSITE" id="PS50178">
    <property type="entry name" value="ZF_FYVE"/>
    <property type="match status" value="1"/>
</dbReference>
<evidence type="ECO:0000256" key="3">
    <source>
        <dbReference type="ARBA" id="ARBA00022658"/>
    </source>
</evidence>
<keyword evidence="5 8" id="KW-0863">Zinc-finger</keyword>
<protein>
    <submittedName>
        <fullName evidence="13 14">Uncharacterized protein</fullName>
    </submittedName>
</protein>
<evidence type="ECO:0000313" key="14">
    <source>
        <dbReference type="EnsemblMetazoa" id="CapteP224846"/>
    </source>
</evidence>
<evidence type="ECO:0000313" key="15">
    <source>
        <dbReference type="Proteomes" id="UP000014760"/>
    </source>
</evidence>
<dbReference type="SMART" id="SM00064">
    <property type="entry name" value="FYVE"/>
    <property type="match status" value="1"/>
</dbReference>
<dbReference type="InterPro" id="IPR011011">
    <property type="entry name" value="Znf_FYVE_PHD"/>
</dbReference>
<feature type="region of interest" description="Disordered" evidence="9">
    <location>
        <begin position="345"/>
        <end position="433"/>
    </location>
</feature>
<keyword evidence="15" id="KW-1185">Reference proteome</keyword>
<feature type="region of interest" description="Disordered" evidence="9">
    <location>
        <begin position="300"/>
        <end position="332"/>
    </location>
</feature>
<dbReference type="InterPro" id="IPR035899">
    <property type="entry name" value="DBL_dom_sf"/>
</dbReference>
<keyword evidence="4" id="KW-0479">Metal-binding</keyword>
<feature type="domain" description="FYVE-type" evidence="12">
    <location>
        <begin position="978"/>
        <end position="1037"/>
    </location>
</feature>
<dbReference type="HOGENOM" id="CLU_274550_0_0_1"/>
<evidence type="ECO:0000256" key="7">
    <source>
        <dbReference type="ARBA" id="ARBA00023212"/>
    </source>
</evidence>
<dbReference type="Proteomes" id="UP000014760">
    <property type="component" value="Unassembled WGS sequence"/>
</dbReference>
<dbReference type="GO" id="GO:0005737">
    <property type="term" value="C:cytoplasm"/>
    <property type="evidence" value="ECO:0007669"/>
    <property type="project" value="TreeGrafter"/>
</dbReference>
<dbReference type="OrthoDB" id="245697at2759"/>
<dbReference type="GO" id="GO:0046847">
    <property type="term" value="P:filopodium assembly"/>
    <property type="evidence" value="ECO:0007669"/>
    <property type="project" value="TreeGrafter"/>
</dbReference>
<dbReference type="EnsemblMetazoa" id="CapteT224846">
    <property type="protein sequence ID" value="CapteP224846"/>
    <property type="gene ID" value="CapteG224846"/>
</dbReference>
<feature type="domain" description="PH" evidence="10">
    <location>
        <begin position="815"/>
        <end position="915"/>
    </location>
</feature>
<dbReference type="STRING" id="283909.R7UQX2"/>
<dbReference type="Pfam" id="PF00169">
    <property type="entry name" value="PH"/>
    <property type="match status" value="1"/>
</dbReference>
<dbReference type="InterPro" id="IPR011993">
    <property type="entry name" value="PH-like_dom_sf"/>
</dbReference>
<dbReference type="GO" id="GO:0005856">
    <property type="term" value="C:cytoskeleton"/>
    <property type="evidence" value="ECO:0007669"/>
    <property type="project" value="UniProtKB-SubCell"/>
</dbReference>
<dbReference type="InterPro" id="IPR017455">
    <property type="entry name" value="Znf_FYVE-rel"/>
</dbReference>
<feature type="compositionally biased region" description="Basic and acidic residues" evidence="9">
    <location>
        <begin position="411"/>
        <end position="426"/>
    </location>
</feature>
<dbReference type="SMART" id="SM00325">
    <property type="entry name" value="RhoGEF"/>
    <property type="match status" value="1"/>
</dbReference>
<organism evidence="13">
    <name type="scientific">Capitella teleta</name>
    <name type="common">Polychaete worm</name>
    <dbReference type="NCBI Taxonomy" id="283909"/>
    <lineage>
        <taxon>Eukaryota</taxon>
        <taxon>Metazoa</taxon>
        <taxon>Spiralia</taxon>
        <taxon>Lophotrochozoa</taxon>
        <taxon>Annelida</taxon>
        <taxon>Polychaeta</taxon>
        <taxon>Sedentaria</taxon>
        <taxon>Scolecida</taxon>
        <taxon>Capitellidae</taxon>
        <taxon>Capitella</taxon>
    </lineage>
</organism>
<dbReference type="EMBL" id="KB300771">
    <property type="protein sequence ID" value="ELU06337.1"/>
    <property type="molecule type" value="Genomic_DNA"/>
</dbReference>
<dbReference type="InterPro" id="IPR013083">
    <property type="entry name" value="Znf_RING/FYVE/PHD"/>
</dbReference>
<feature type="compositionally biased region" description="Basic and acidic residues" evidence="9">
    <location>
        <begin position="1"/>
        <end position="11"/>
    </location>
</feature>
<keyword evidence="7" id="KW-0206">Cytoskeleton</keyword>
<dbReference type="PROSITE" id="PS50003">
    <property type="entry name" value="PH_DOMAIN"/>
    <property type="match status" value="2"/>
</dbReference>
<evidence type="ECO:0000313" key="13">
    <source>
        <dbReference type="EMBL" id="ELU06337.1"/>
    </source>
</evidence>
<feature type="domain" description="DH" evidence="11">
    <location>
        <begin position="619"/>
        <end position="810"/>
    </location>
</feature>
<feature type="compositionally biased region" description="Polar residues" evidence="9">
    <location>
        <begin position="300"/>
        <end position="321"/>
    </location>
</feature>
<dbReference type="Pfam" id="PF22697">
    <property type="entry name" value="SOS1_NGEF_PH"/>
    <property type="match status" value="1"/>
</dbReference>
<evidence type="ECO:0000256" key="5">
    <source>
        <dbReference type="ARBA" id="ARBA00022771"/>
    </source>
</evidence>
<feature type="compositionally biased region" description="Basic and acidic residues" evidence="9">
    <location>
        <begin position="384"/>
        <end position="394"/>
    </location>
</feature>
<dbReference type="SUPFAM" id="SSF48065">
    <property type="entry name" value="DBL homology domain (DH-domain)"/>
    <property type="match status" value="1"/>
</dbReference>
<sequence>MSELKRDRVRTQGENGSKWYLTLGTTPSKERITSFSQDTRCHSVVDLPPDEHIYEDYEPPYTRTNPKPSQVKMADVAPHLKTVDKSPRRPSGRHSSQRPVPLSGIGAASSETFQNSLQFFNARLNEVNETGAKTRSSRTGYLTNIPKLRASLSPNKAQVSTRERQDGIRRRQTPSRGKHRQPGSQADTKRDSPKTAATSVANSDQHARGLIGTSQNSPRAAFLSNSEPSPSPELSQTVPSNERQPANPTLRNKSVGQPHVGYPSKSHPDLHLNITPLPVSNPTTPSPGAVPELITGHSQAPVQAIDSSQKGKIASPCQTGHSPPKIPSPEVQPNASRILIPEQDATTPHHTENSITAIPSQTEDSTRRDPPSITIDGPAPVHNQDPHPKLHLETPRAPSAIQDTTEASDDPNSRKYLDVLRPERRKPPTPRIQVTDTTKCQTVGIQLLESSPGMSRRNRIVQSESSGLDQDVQLDSRIADDDRGEYVTIEVLRHQRESVIPGFVKTPIPETKFAQNKGGSPFGSETTSGKLTKRETYMFALGNPLYLSIDQQASRNESAFRGSFASCDGSEDEVFTWSDREGDSEEDVEKREDREEEVDEEQENIYESIEVKVALFADKSHRVVNELMTTEETYVKKLEILLKTKIQTAEVLGDELAKKMFPFIDSICQLHKNNILPHLRERLASWHTCPRIGDIMKTFAPFLKLYTDYVKNYDEAVKLVEQWNEKSPEFTRILRSLQSGNQEVDLLKIHLEAHMLEPIQRVPRYELLLRHALKSVSEAALHFEAMMTRTSNMKKLVDIASQLDCPINIVHGSRDLVKRGKIIKVNASSGKTAERYLFLFTDLLLICQKQPGRVFQPRYKVKVIMDVEGMQIADGNNLEIPNTFVIKTKKKAIELSAESTDEKIEWQEVRNQFGVCLNYNGADYLYLVLKKLWLVVGDHTRMKLEKAGAARRQSGEILEELRPPPLQLGKEAPVWVHNSQVSMCMLCARAFTAFRKKHHCRACGRVLCGQCSLHTARLEFDDMREHRVCDECYLALTDNAMKTVLSGQHFKARSNELSRYSGYVLITTDPTKTWVRRWIEVHEGGVLYSFKAQQDICPLHSLSLATCDIHLCALNNDPTTRLIKLLADTKVYFLKEPDEIKLNKWWHALQEAIEDTYGVYRRNNPLR</sequence>
<feature type="compositionally biased region" description="Polar residues" evidence="9">
    <location>
        <begin position="236"/>
        <end position="255"/>
    </location>
</feature>
<reference evidence="13 15" key="2">
    <citation type="journal article" date="2013" name="Nature">
        <title>Insights into bilaterian evolution from three spiralian genomes.</title>
        <authorList>
            <person name="Simakov O."/>
            <person name="Marletaz F."/>
            <person name="Cho S.J."/>
            <person name="Edsinger-Gonzales E."/>
            <person name="Havlak P."/>
            <person name="Hellsten U."/>
            <person name="Kuo D.H."/>
            <person name="Larsson T."/>
            <person name="Lv J."/>
            <person name="Arendt D."/>
            <person name="Savage R."/>
            <person name="Osoegawa K."/>
            <person name="de Jong P."/>
            <person name="Grimwood J."/>
            <person name="Chapman J.A."/>
            <person name="Shapiro H."/>
            <person name="Aerts A."/>
            <person name="Otillar R.P."/>
            <person name="Terry A.Y."/>
            <person name="Boore J.L."/>
            <person name="Grigoriev I.V."/>
            <person name="Lindberg D.R."/>
            <person name="Seaver E.C."/>
            <person name="Weisblat D.A."/>
            <person name="Putnam N.H."/>
            <person name="Rokhsar D.S."/>
        </authorList>
    </citation>
    <scope>NUCLEOTIDE SEQUENCE</scope>
    <source>
        <strain evidence="13 15">I ESC-2004</strain>
    </source>
</reference>
<feature type="compositionally biased region" description="Polar residues" evidence="9">
    <location>
        <begin position="195"/>
        <end position="204"/>
    </location>
</feature>
<dbReference type="SUPFAM" id="SSF50729">
    <property type="entry name" value="PH domain-like"/>
    <property type="match status" value="2"/>
</dbReference>
<proteinExistence type="predicted"/>
<dbReference type="Pfam" id="PF00621">
    <property type="entry name" value="RhoGEF"/>
    <property type="match status" value="1"/>
</dbReference>
<evidence type="ECO:0000256" key="1">
    <source>
        <dbReference type="ARBA" id="ARBA00004245"/>
    </source>
</evidence>
<name>R7UQX2_CAPTE</name>
<dbReference type="InterPro" id="IPR051092">
    <property type="entry name" value="FYVE_RhoGEF_PH"/>
</dbReference>
<reference evidence="14" key="3">
    <citation type="submission" date="2015-06" db="UniProtKB">
        <authorList>
            <consortium name="EnsemblMetazoa"/>
        </authorList>
    </citation>
    <scope>IDENTIFICATION</scope>
</reference>
<dbReference type="GO" id="GO:0005085">
    <property type="term" value="F:guanyl-nucleotide exchange factor activity"/>
    <property type="evidence" value="ECO:0007669"/>
    <property type="project" value="UniProtKB-KW"/>
</dbReference>
<comment type="subcellular location">
    <subcellularLocation>
        <location evidence="1">Cytoplasm</location>
        <location evidence="1">Cytoskeleton</location>
    </subcellularLocation>
</comment>
<dbReference type="Pfam" id="PF01363">
    <property type="entry name" value="FYVE"/>
    <property type="match status" value="1"/>
</dbReference>
<keyword evidence="2" id="KW-0963">Cytoplasm</keyword>
<reference evidence="15" key="1">
    <citation type="submission" date="2012-12" db="EMBL/GenBank/DDBJ databases">
        <authorList>
            <person name="Hellsten U."/>
            <person name="Grimwood J."/>
            <person name="Chapman J.A."/>
            <person name="Shapiro H."/>
            <person name="Aerts A."/>
            <person name="Otillar R.P."/>
            <person name="Terry A.Y."/>
            <person name="Boore J.L."/>
            <person name="Simakov O."/>
            <person name="Marletaz F."/>
            <person name="Cho S.-J."/>
            <person name="Edsinger-Gonzales E."/>
            <person name="Havlak P."/>
            <person name="Kuo D.-H."/>
            <person name="Larsson T."/>
            <person name="Lv J."/>
            <person name="Arendt D."/>
            <person name="Savage R."/>
            <person name="Osoegawa K."/>
            <person name="de Jong P."/>
            <person name="Lindberg D.R."/>
            <person name="Seaver E.C."/>
            <person name="Weisblat D.A."/>
            <person name="Putnam N.H."/>
            <person name="Grigoriev I.V."/>
            <person name="Rokhsar D.S."/>
        </authorList>
    </citation>
    <scope>NUCLEOTIDE SEQUENCE</scope>
    <source>
        <strain evidence="15">I ESC-2004</strain>
    </source>
</reference>
<dbReference type="PROSITE" id="PS50010">
    <property type="entry name" value="DH_2"/>
    <property type="match status" value="1"/>
</dbReference>